<keyword evidence="4" id="KW-1185">Reference proteome</keyword>
<organism evidence="3 5">
    <name type="scientific">Vibrio owensii</name>
    <dbReference type="NCBI Taxonomy" id="696485"/>
    <lineage>
        <taxon>Bacteria</taxon>
        <taxon>Pseudomonadati</taxon>
        <taxon>Pseudomonadota</taxon>
        <taxon>Gammaproteobacteria</taxon>
        <taxon>Vibrionales</taxon>
        <taxon>Vibrionaceae</taxon>
        <taxon>Vibrio</taxon>
    </lineage>
</organism>
<evidence type="ECO:0000256" key="1">
    <source>
        <dbReference type="SAM" id="Phobius"/>
    </source>
</evidence>
<keyword evidence="1" id="KW-1133">Transmembrane helix</keyword>
<keyword evidence="1" id="KW-0472">Membrane</keyword>
<reference evidence="3 5" key="1">
    <citation type="journal article" date="2015" name="Genome Announc.">
        <title>Draft Genome Sequence of Vibrio owensii Strain SH-14, Which Causes Shrimp Acute Hepatopancreatic Necrosis Disease.</title>
        <authorList>
            <person name="Liu L."/>
            <person name="Xiao J."/>
            <person name="Xia X."/>
            <person name="Pan Y."/>
            <person name="Yan S."/>
            <person name="Wang Y."/>
        </authorList>
    </citation>
    <scope>NUCLEOTIDE SEQUENCE [LARGE SCALE GENOMIC DNA]</scope>
    <source>
        <strain evidence="3 5">SH14</strain>
    </source>
</reference>
<dbReference type="AlphaFoldDB" id="A0AAP9G887"/>
<gene>
    <name evidence="3" type="ORF">APZ19_00090</name>
    <name evidence="2" type="ORF">D0812_00090</name>
</gene>
<sequence length="161" mass="18516">MKAKQLGVASIEFAIGFFAFWLMCMAWVEMSYMSYISAINDLTISEISRTAKKRNDDYMQTVQAVLNREGSIWNTAVDVERFRVSIQYLDNIESLTAYTEQCELAPEQASRECGDAENAALAVYHIDYNFQPIFSYFLGLQSTMSREMVVVQEYERSQFAI</sequence>
<feature type="transmembrane region" description="Helical" evidence="1">
    <location>
        <begin position="6"/>
        <end position="28"/>
    </location>
</feature>
<dbReference type="EMBL" id="CP045859">
    <property type="protein sequence ID" value="QGH45658.1"/>
    <property type="molecule type" value="Genomic_DNA"/>
</dbReference>
<evidence type="ECO:0000313" key="5">
    <source>
        <dbReference type="Proteomes" id="UP000390336"/>
    </source>
</evidence>
<evidence type="ECO:0000313" key="3">
    <source>
        <dbReference type="EMBL" id="QGH45658.1"/>
    </source>
</evidence>
<keyword evidence="1" id="KW-0812">Transmembrane</keyword>
<name>A0AAP9G887_9VIBR</name>
<accession>A0AAP9G887</accession>
<reference evidence="2 4" key="2">
    <citation type="submission" date="2018-10" db="EMBL/GenBank/DDBJ databases">
        <title>Whole Genome of Vibrio owensii strain 170502, isolated from Acute Hepatopancreatic Necrosis Disease (AHPND) shrimp.</title>
        <authorList>
            <person name="Yan M."/>
            <person name="Wang X."/>
            <person name="Wang Y."/>
        </authorList>
    </citation>
    <scope>NUCLEOTIDE SEQUENCE [LARGE SCALE GENOMIC DNA]</scope>
    <source>
        <strain evidence="2 4">1700302</strain>
    </source>
</reference>
<reference evidence="3" key="3">
    <citation type="submission" date="2019-11" db="EMBL/GenBank/DDBJ databases">
        <title>Complete genome sequence of Vibrio owensii SH-14 isolated from shrimp with acute hepatopancreatic necrosis diease.</title>
        <authorList>
            <person name="Liang X."/>
            <person name="Wang Y."/>
        </authorList>
    </citation>
    <scope>NUCLEOTIDE SEQUENCE</scope>
    <source>
        <strain evidence="3">SH14</strain>
    </source>
</reference>
<evidence type="ECO:0000313" key="2">
    <source>
        <dbReference type="EMBL" id="AYO12979.1"/>
    </source>
</evidence>
<dbReference type="EMBL" id="CP033137">
    <property type="protein sequence ID" value="AYO12979.1"/>
    <property type="molecule type" value="Genomic_DNA"/>
</dbReference>
<dbReference type="Proteomes" id="UP000390336">
    <property type="component" value="Chromosome 1"/>
</dbReference>
<protein>
    <submittedName>
        <fullName evidence="3">Pilus assembly protein</fullName>
    </submittedName>
</protein>
<evidence type="ECO:0000313" key="4">
    <source>
        <dbReference type="Proteomes" id="UP000272136"/>
    </source>
</evidence>
<dbReference type="Proteomes" id="UP000272136">
    <property type="component" value="Chromosome 1"/>
</dbReference>
<dbReference type="RefSeq" id="WP_054824653.1">
    <property type="nucleotide sequence ID" value="NZ_CP033137.1"/>
</dbReference>
<proteinExistence type="predicted"/>